<accession>A0ABW3ERQ1</accession>
<keyword evidence="2 4" id="KW-0238">DNA-binding</keyword>
<dbReference type="Pfam" id="PF16925">
    <property type="entry name" value="TetR_C_13"/>
    <property type="match status" value="1"/>
</dbReference>
<feature type="DNA-binding region" description="H-T-H motif" evidence="4">
    <location>
        <begin position="31"/>
        <end position="50"/>
    </location>
</feature>
<keyword evidence="3" id="KW-0804">Transcription</keyword>
<dbReference type="PANTHER" id="PTHR47506">
    <property type="entry name" value="TRANSCRIPTIONAL REGULATORY PROTEIN"/>
    <property type="match status" value="1"/>
</dbReference>
<dbReference type="SUPFAM" id="SSF46689">
    <property type="entry name" value="Homeodomain-like"/>
    <property type="match status" value="1"/>
</dbReference>
<feature type="domain" description="HTH tetR-type" evidence="5">
    <location>
        <begin position="8"/>
        <end position="68"/>
    </location>
</feature>
<protein>
    <submittedName>
        <fullName evidence="6">TetR/AcrR family transcriptional regulator</fullName>
    </submittedName>
</protein>
<keyword evidence="7" id="KW-1185">Reference proteome</keyword>
<dbReference type="EMBL" id="JBHTJA010000047">
    <property type="protein sequence ID" value="MFD0903056.1"/>
    <property type="molecule type" value="Genomic_DNA"/>
</dbReference>
<evidence type="ECO:0000256" key="2">
    <source>
        <dbReference type="ARBA" id="ARBA00023125"/>
    </source>
</evidence>
<dbReference type="SUPFAM" id="SSF48498">
    <property type="entry name" value="Tetracyclin repressor-like, C-terminal domain"/>
    <property type="match status" value="1"/>
</dbReference>
<evidence type="ECO:0000313" key="7">
    <source>
        <dbReference type="Proteomes" id="UP001596972"/>
    </source>
</evidence>
<evidence type="ECO:0000256" key="3">
    <source>
        <dbReference type="ARBA" id="ARBA00023163"/>
    </source>
</evidence>
<comment type="caution">
    <text evidence="6">The sequence shown here is derived from an EMBL/GenBank/DDBJ whole genome shotgun (WGS) entry which is preliminary data.</text>
</comment>
<dbReference type="RefSeq" id="WP_378301473.1">
    <property type="nucleotide sequence ID" value="NZ_JBHTJA010000047.1"/>
</dbReference>
<dbReference type="InterPro" id="IPR009057">
    <property type="entry name" value="Homeodomain-like_sf"/>
</dbReference>
<organism evidence="6 7">
    <name type="scientific">Actinomadura sediminis</name>
    <dbReference type="NCBI Taxonomy" id="1038904"/>
    <lineage>
        <taxon>Bacteria</taxon>
        <taxon>Bacillati</taxon>
        <taxon>Actinomycetota</taxon>
        <taxon>Actinomycetes</taxon>
        <taxon>Streptosporangiales</taxon>
        <taxon>Thermomonosporaceae</taxon>
        <taxon>Actinomadura</taxon>
    </lineage>
</organism>
<evidence type="ECO:0000313" key="6">
    <source>
        <dbReference type="EMBL" id="MFD0903056.1"/>
    </source>
</evidence>
<sequence length="203" mass="21825">MPTGRPREFDVDERLDRAMDVFWRLGYEGTALSDLTAAMGINRPSLYAAYGNKEELFRKVLDRYTEGPAGYVRAAVAEPSARAVAEAILRGAIEVVTGGPGGCLLVQGALVTGRQNETARRETEARRRFSEQMLTGRFERARVEGDLPPGTDTAALARYVWSVSYGLSVQAAGGAAREDLERVVDTALGALPGGRPADPPPDA</sequence>
<gene>
    <name evidence="6" type="ORF">ACFQ11_21860</name>
</gene>
<dbReference type="InterPro" id="IPR011075">
    <property type="entry name" value="TetR_C"/>
</dbReference>
<dbReference type="Gene3D" id="1.10.10.60">
    <property type="entry name" value="Homeodomain-like"/>
    <property type="match status" value="1"/>
</dbReference>
<evidence type="ECO:0000259" key="5">
    <source>
        <dbReference type="PROSITE" id="PS50977"/>
    </source>
</evidence>
<dbReference type="InterPro" id="IPR036271">
    <property type="entry name" value="Tet_transcr_reg_TetR-rel_C_sf"/>
</dbReference>
<evidence type="ECO:0000256" key="4">
    <source>
        <dbReference type="PROSITE-ProRule" id="PRU00335"/>
    </source>
</evidence>
<name>A0ABW3ERQ1_9ACTN</name>
<dbReference type="Pfam" id="PF00440">
    <property type="entry name" value="TetR_N"/>
    <property type="match status" value="1"/>
</dbReference>
<dbReference type="Gene3D" id="1.10.357.10">
    <property type="entry name" value="Tetracycline Repressor, domain 2"/>
    <property type="match status" value="1"/>
</dbReference>
<evidence type="ECO:0000256" key="1">
    <source>
        <dbReference type="ARBA" id="ARBA00023015"/>
    </source>
</evidence>
<keyword evidence="1" id="KW-0805">Transcription regulation</keyword>
<dbReference type="PANTHER" id="PTHR47506:SF1">
    <property type="entry name" value="HTH-TYPE TRANSCRIPTIONAL REGULATOR YJDC"/>
    <property type="match status" value="1"/>
</dbReference>
<dbReference type="PROSITE" id="PS50977">
    <property type="entry name" value="HTH_TETR_2"/>
    <property type="match status" value="1"/>
</dbReference>
<reference evidence="7" key="1">
    <citation type="journal article" date="2019" name="Int. J. Syst. Evol. Microbiol.">
        <title>The Global Catalogue of Microorganisms (GCM) 10K type strain sequencing project: providing services to taxonomists for standard genome sequencing and annotation.</title>
        <authorList>
            <consortium name="The Broad Institute Genomics Platform"/>
            <consortium name="The Broad Institute Genome Sequencing Center for Infectious Disease"/>
            <person name="Wu L."/>
            <person name="Ma J."/>
        </authorList>
    </citation>
    <scope>NUCLEOTIDE SEQUENCE [LARGE SCALE GENOMIC DNA]</scope>
    <source>
        <strain evidence="7">JCM 31202</strain>
    </source>
</reference>
<proteinExistence type="predicted"/>
<dbReference type="InterPro" id="IPR001647">
    <property type="entry name" value="HTH_TetR"/>
</dbReference>
<dbReference type="Proteomes" id="UP001596972">
    <property type="component" value="Unassembled WGS sequence"/>
</dbReference>